<dbReference type="Proteomes" id="UP001302257">
    <property type="component" value="Chromosome"/>
</dbReference>
<dbReference type="SUPFAM" id="SSF53850">
    <property type="entry name" value="Periplasmic binding protein-like II"/>
    <property type="match status" value="1"/>
</dbReference>
<evidence type="ECO:0000313" key="4">
    <source>
        <dbReference type="Proteomes" id="UP001302257"/>
    </source>
</evidence>
<feature type="domain" description="Solute-binding protein family 3/N-terminal" evidence="2">
    <location>
        <begin position="35"/>
        <end position="252"/>
    </location>
</feature>
<reference evidence="3 4" key="1">
    <citation type="submission" date="2023-08" db="EMBL/GenBank/DDBJ databases">
        <title>Rhodoferax potami sp. nov. and Rhodoferax mekongensis sp. nov., isolated from the Mekong River in Thailand.</title>
        <authorList>
            <person name="Kitikhun S."/>
            <person name="Charoenyingcharoen P."/>
            <person name="Siriarchawattana P."/>
            <person name="Likhitrattanapisal S."/>
            <person name="Nilsakha T."/>
            <person name="Chanpet A."/>
            <person name="Rattanawaree P."/>
            <person name="Ingsriswang S."/>
        </authorList>
    </citation>
    <scope>NUCLEOTIDE SEQUENCE [LARGE SCALE GENOMIC DNA]</scope>
    <source>
        <strain evidence="3 4">TBRC 17307</strain>
    </source>
</reference>
<dbReference type="Gene3D" id="3.40.190.10">
    <property type="entry name" value="Periplasmic binding protein-like II"/>
    <property type="match status" value="2"/>
</dbReference>
<organism evidence="3 4">
    <name type="scientific">Rhodoferax mekongensis</name>
    <dbReference type="NCBI Taxonomy" id="3068341"/>
    <lineage>
        <taxon>Bacteria</taxon>
        <taxon>Pseudomonadati</taxon>
        <taxon>Pseudomonadota</taxon>
        <taxon>Betaproteobacteria</taxon>
        <taxon>Burkholderiales</taxon>
        <taxon>Comamonadaceae</taxon>
        <taxon>Rhodoferax</taxon>
    </lineage>
</organism>
<dbReference type="PANTHER" id="PTHR38834:SF3">
    <property type="entry name" value="SOLUTE-BINDING PROTEIN FAMILY 3_N-TERMINAL DOMAIN-CONTAINING PROTEIN"/>
    <property type="match status" value="1"/>
</dbReference>
<keyword evidence="1" id="KW-0732">Signal</keyword>
<evidence type="ECO:0000313" key="3">
    <source>
        <dbReference type="EMBL" id="WNO03914.1"/>
    </source>
</evidence>
<dbReference type="PANTHER" id="PTHR38834">
    <property type="entry name" value="PERIPLASMIC SUBSTRATE BINDING PROTEIN FAMILY 3"/>
    <property type="match status" value="1"/>
</dbReference>
<proteinExistence type="predicted"/>
<evidence type="ECO:0000259" key="2">
    <source>
        <dbReference type="Pfam" id="PF00497"/>
    </source>
</evidence>
<feature type="signal peptide" evidence="1">
    <location>
        <begin position="1"/>
        <end position="26"/>
    </location>
</feature>
<accession>A0ABZ0AW89</accession>
<evidence type="ECO:0000256" key="1">
    <source>
        <dbReference type="SAM" id="SignalP"/>
    </source>
</evidence>
<name>A0ABZ0AW89_9BURK</name>
<gene>
    <name evidence="3" type="ORF">RAN89_13460</name>
</gene>
<dbReference type="RefSeq" id="WP_313866785.1">
    <property type="nucleotide sequence ID" value="NZ_CP132507.1"/>
</dbReference>
<sequence>MSHLQALVLAACVFLGSTFVPQTLHAQTAKVVEISTGDGYPPYVDWRVPTGGIATEVVRNVVLRMGYEPKFATLPWARGYRLTLKGDFIATFPYIRTSGRETEVAFSEPLFGIASHIFVRNNSLLKFEGLGDLAGYSTCNYVGSALPSSVQTLISDGLVKVNEVSSLSTCFKLLELGRVDFVTVNSLAGSSIACEHITGSHQFLISEKPAEVLGLHLVVGLTNAEAKGFLDSFNSELLKFKATKDYQALKTKVSLSMGTDKPVSGFKKIQCSRVVQSQ</sequence>
<dbReference type="EMBL" id="CP132507">
    <property type="protein sequence ID" value="WNO03914.1"/>
    <property type="molecule type" value="Genomic_DNA"/>
</dbReference>
<dbReference type="InterPro" id="IPR001638">
    <property type="entry name" value="Solute-binding_3/MltF_N"/>
</dbReference>
<keyword evidence="4" id="KW-1185">Reference proteome</keyword>
<dbReference type="Pfam" id="PF00497">
    <property type="entry name" value="SBP_bac_3"/>
    <property type="match status" value="1"/>
</dbReference>
<feature type="chain" id="PRO_5046134440" evidence="1">
    <location>
        <begin position="27"/>
        <end position="278"/>
    </location>
</feature>
<protein>
    <submittedName>
        <fullName evidence="3">Transporter substrate-binding domain-containing protein</fullName>
    </submittedName>
</protein>